<keyword evidence="4" id="KW-1185">Reference proteome</keyword>
<feature type="signal peptide" evidence="1">
    <location>
        <begin position="1"/>
        <end position="20"/>
    </location>
</feature>
<keyword evidence="1" id="KW-0732">Signal</keyword>
<dbReference type="Pfam" id="PF23584">
    <property type="entry name" value="DUF7136"/>
    <property type="match status" value="1"/>
</dbReference>
<organism evidence="3 4">
    <name type="scientific">Escovopsis weberi</name>
    <dbReference type="NCBI Taxonomy" id="150374"/>
    <lineage>
        <taxon>Eukaryota</taxon>
        <taxon>Fungi</taxon>
        <taxon>Dikarya</taxon>
        <taxon>Ascomycota</taxon>
        <taxon>Pezizomycotina</taxon>
        <taxon>Sordariomycetes</taxon>
        <taxon>Hypocreomycetidae</taxon>
        <taxon>Hypocreales</taxon>
        <taxon>Hypocreaceae</taxon>
        <taxon>Escovopsis</taxon>
    </lineage>
</organism>
<sequence>MHNLLRLLISLACRCHLARGEPVDPSKRNSTGILEVDVIFPQNDIWPSSGGDGGYVHTQRLSADELAWDDPHFAYTGYEGFVVRPRSQWILTWSFSWTGCLPEHRGEDGELVPVQANSSSVVGGQVTFTIDSSLGKKLDIAKALTSVTGAASAGGNALCVSETLPAPDNTTFGWARCAVAANTTEVRDPSPVTIDRAAAESISSNLEKRYCAVAMASNTTY</sequence>
<evidence type="ECO:0000313" key="4">
    <source>
        <dbReference type="Proteomes" id="UP000053831"/>
    </source>
</evidence>
<dbReference type="OrthoDB" id="4490227at2759"/>
<evidence type="ECO:0000313" key="3">
    <source>
        <dbReference type="EMBL" id="KOS19719.1"/>
    </source>
</evidence>
<dbReference type="EMBL" id="LGSR01000020">
    <property type="protein sequence ID" value="KOS19719.1"/>
    <property type="molecule type" value="Genomic_DNA"/>
</dbReference>
<proteinExistence type="predicted"/>
<dbReference type="InterPro" id="IPR055560">
    <property type="entry name" value="DUF7136"/>
</dbReference>
<dbReference type="Proteomes" id="UP000053831">
    <property type="component" value="Unassembled WGS sequence"/>
</dbReference>
<feature type="domain" description="DUF7136" evidence="2">
    <location>
        <begin position="56"/>
        <end position="214"/>
    </location>
</feature>
<accession>A0A0M9VUB8</accession>
<feature type="chain" id="PRO_5005839320" description="DUF7136 domain-containing protein" evidence="1">
    <location>
        <begin position="21"/>
        <end position="221"/>
    </location>
</feature>
<reference evidence="3 4" key="1">
    <citation type="submission" date="2015-07" db="EMBL/GenBank/DDBJ databases">
        <title>The genome of the fungus Escovopsis weberi, a specialized disease agent of ant agriculture.</title>
        <authorList>
            <person name="de Man T.J."/>
            <person name="Stajich J.E."/>
            <person name="Kubicek C.P."/>
            <person name="Chenthamara K."/>
            <person name="Atanasova L."/>
            <person name="Druzhinina I.S."/>
            <person name="Birnbaum S."/>
            <person name="Barribeau S.M."/>
            <person name="Teiling C."/>
            <person name="Suen G."/>
            <person name="Currie C."/>
            <person name="Gerardo N.M."/>
        </authorList>
    </citation>
    <scope>NUCLEOTIDE SEQUENCE [LARGE SCALE GENOMIC DNA]</scope>
</reference>
<protein>
    <recommendedName>
        <fullName evidence="2">DUF7136 domain-containing protein</fullName>
    </recommendedName>
</protein>
<gene>
    <name evidence="3" type="ORF">ESCO_001359</name>
</gene>
<comment type="caution">
    <text evidence="3">The sequence shown here is derived from an EMBL/GenBank/DDBJ whole genome shotgun (WGS) entry which is preliminary data.</text>
</comment>
<evidence type="ECO:0000256" key="1">
    <source>
        <dbReference type="SAM" id="SignalP"/>
    </source>
</evidence>
<name>A0A0M9VUB8_ESCWE</name>
<evidence type="ECO:0000259" key="2">
    <source>
        <dbReference type="Pfam" id="PF23584"/>
    </source>
</evidence>
<dbReference type="AlphaFoldDB" id="A0A0M9VUB8"/>